<organism evidence="3 4">
    <name type="scientific">Blautia obeum</name>
    <dbReference type="NCBI Taxonomy" id="40520"/>
    <lineage>
        <taxon>Bacteria</taxon>
        <taxon>Bacillati</taxon>
        <taxon>Bacillota</taxon>
        <taxon>Clostridia</taxon>
        <taxon>Lachnospirales</taxon>
        <taxon>Lachnospiraceae</taxon>
        <taxon>Blautia</taxon>
    </lineage>
</organism>
<keyword evidence="1" id="KW-0732">Signal</keyword>
<dbReference type="Pfam" id="PF02368">
    <property type="entry name" value="Big_2"/>
    <property type="match status" value="2"/>
</dbReference>
<evidence type="ECO:0000256" key="1">
    <source>
        <dbReference type="SAM" id="SignalP"/>
    </source>
</evidence>
<feature type="chain" id="PRO_5008019144" evidence="1">
    <location>
        <begin position="30"/>
        <end position="512"/>
    </location>
</feature>
<feature type="domain" description="BIG2" evidence="2">
    <location>
        <begin position="437"/>
        <end position="510"/>
    </location>
</feature>
<dbReference type="Gene3D" id="3.80.10.10">
    <property type="entry name" value="Ribonuclease Inhibitor"/>
    <property type="match status" value="3"/>
</dbReference>
<dbReference type="Pfam" id="PF13306">
    <property type="entry name" value="LRR_5"/>
    <property type="match status" value="2"/>
</dbReference>
<dbReference type="Proteomes" id="UP000095645">
    <property type="component" value="Unassembled WGS sequence"/>
</dbReference>
<evidence type="ECO:0000313" key="3">
    <source>
        <dbReference type="EMBL" id="CUO12303.1"/>
    </source>
</evidence>
<accession>A0A174CGI7</accession>
<dbReference type="PANTHER" id="PTHR45661:SF3">
    <property type="entry name" value="IG-LIKE DOMAIN-CONTAINING PROTEIN"/>
    <property type="match status" value="1"/>
</dbReference>
<evidence type="ECO:0000259" key="2">
    <source>
        <dbReference type="SMART" id="SM00635"/>
    </source>
</evidence>
<dbReference type="AlphaFoldDB" id="A0A174CGI7"/>
<dbReference type="Gene3D" id="2.60.40.1080">
    <property type="match status" value="2"/>
</dbReference>
<dbReference type="SUPFAM" id="SSF52058">
    <property type="entry name" value="L domain-like"/>
    <property type="match status" value="1"/>
</dbReference>
<dbReference type="InterPro" id="IPR003343">
    <property type="entry name" value="Big_2"/>
</dbReference>
<reference evidence="3 4" key="1">
    <citation type="submission" date="2015-09" db="EMBL/GenBank/DDBJ databases">
        <authorList>
            <consortium name="Pathogen Informatics"/>
        </authorList>
    </citation>
    <scope>NUCLEOTIDE SEQUENCE [LARGE SCALE GENOMIC DNA]</scope>
    <source>
        <strain evidence="3 4">2789STDY5834861</strain>
    </source>
</reference>
<dbReference type="InterPro" id="IPR026906">
    <property type="entry name" value="LRR_5"/>
</dbReference>
<sequence length="512" mass="55350">MKNKNTGFKHLVLLFAFILCLFSCVSAKAANYYYEDGYKYTLSLGKATIISYVGSDTDFTVPSILNGKPVVKIESSAFANNKNLCSVILPDTITSMGISVFAQCENLKSIHYPEGLDRIYYRTFAGCHNLTKVNISSNIKIIEDSAFAGCTSLTYLDLPKVKEIGEYSFANCTSLSEVIFHKGFTYVGSASFKNCTNLKDVTLPLGTQTISYSAFEGCKALRHIDFPSTLVFLKSASFKDTGLVHIIVPPSVTHEEQSVFLNCKNLEEAEYHGKVIEGFTFANCTNLKKLIIGPEVTYIGSSVFDGTTQLETLQIPATTNLHSRVFIGAEALHTIYGVKNSPVEIAANNAGLNFVPVKDHSIKLNKKQLTLYTVKGKNSAVLKSVISGSTSTPTWNSSNTKVVQVNATGKVTAKGAGTAYVTVTLGNKSASCKITVKKPVLNLKNKAITLKKGSSYTISCSAVPTGKITYKSSNTKCVTVNTKGKITARQKGTATVSIKCNGITQKLKVTVK</sequence>
<dbReference type="SMART" id="SM00635">
    <property type="entry name" value="BID_2"/>
    <property type="match status" value="2"/>
</dbReference>
<dbReference type="PANTHER" id="PTHR45661">
    <property type="entry name" value="SURFACE ANTIGEN"/>
    <property type="match status" value="1"/>
</dbReference>
<proteinExistence type="predicted"/>
<dbReference type="SUPFAM" id="SSF49373">
    <property type="entry name" value="Invasin/intimin cell-adhesion fragments"/>
    <property type="match status" value="2"/>
</dbReference>
<dbReference type="InterPro" id="IPR008964">
    <property type="entry name" value="Invasin/intimin_cell_adhesion"/>
</dbReference>
<name>A0A174CGI7_9FIRM</name>
<protein>
    <submittedName>
        <fullName evidence="3">Bacterial Ig-like domain (Group 2)</fullName>
    </submittedName>
</protein>
<feature type="signal peptide" evidence="1">
    <location>
        <begin position="1"/>
        <end position="29"/>
    </location>
</feature>
<dbReference type="RefSeq" id="WP_055058105.1">
    <property type="nucleotide sequence ID" value="NZ_CYZP01000015.1"/>
</dbReference>
<dbReference type="InterPro" id="IPR053139">
    <property type="entry name" value="Surface_bspA-like"/>
</dbReference>
<dbReference type="InterPro" id="IPR032675">
    <property type="entry name" value="LRR_dom_sf"/>
</dbReference>
<gene>
    <name evidence="3" type="ORF">ERS852476_01951</name>
</gene>
<dbReference type="EMBL" id="CYZP01000015">
    <property type="protein sequence ID" value="CUO12303.1"/>
    <property type="molecule type" value="Genomic_DNA"/>
</dbReference>
<feature type="domain" description="BIG2" evidence="2">
    <location>
        <begin position="363"/>
        <end position="435"/>
    </location>
</feature>
<evidence type="ECO:0000313" key="4">
    <source>
        <dbReference type="Proteomes" id="UP000095645"/>
    </source>
</evidence>